<dbReference type="EMBL" id="PTQZ01000148">
    <property type="protein sequence ID" value="PQA39706.1"/>
    <property type="molecule type" value="Genomic_DNA"/>
</dbReference>
<dbReference type="GO" id="GO:0016787">
    <property type="term" value="F:hydrolase activity"/>
    <property type="evidence" value="ECO:0007669"/>
    <property type="project" value="UniProtKB-KW"/>
</dbReference>
<dbReference type="Proteomes" id="UP000243900">
    <property type="component" value="Unassembled WGS sequence"/>
</dbReference>
<dbReference type="RefSeq" id="WP_105192601.1">
    <property type="nucleotide sequence ID" value="NZ_PTQZ01000148.1"/>
</dbReference>
<evidence type="ECO:0000256" key="1">
    <source>
        <dbReference type="SAM" id="MobiDB-lite"/>
    </source>
</evidence>
<accession>A0A2P6AS45</accession>
<evidence type="ECO:0000313" key="3">
    <source>
        <dbReference type="Proteomes" id="UP000243900"/>
    </source>
</evidence>
<dbReference type="PANTHER" id="PTHR39456:SF1">
    <property type="entry name" value="METAL-DEPENDENT HYDROLASE"/>
    <property type="match status" value="1"/>
</dbReference>
<dbReference type="AlphaFoldDB" id="A0A2P6AS45"/>
<dbReference type="PIRSF" id="PIRSF007580">
    <property type="entry name" value="UCP07580"/>
    <property type="match status" value="1"/>
</dbReference>
<dbReference type="PANTHER" id="PTHR39456">
    <property type="entry name" value="METAL-DEPENDENT HYDROLASE"/>
    <property type="match status" value="1"/>
</dbReference>
<evidence type="ECO:0000313" key="2">
    <source>
        <dbReference type="EMBL" id="PQA39706.1"/>
    </source>
</evidence>
<keyword evidence="2" id="KW-0378">Hydrolase</keyword>
<name>A0A2P6AS45_9GAMM</name>
<dbReference type="OrthoDB" id="4760165at2"/>
<sequence length="326" mass="37108">MSSLFKPTTEAEHQVPGHSASRTRGRLIPRKVKFDWAKTPLEWIPGRPFASHFINEINMILPAGEFWFCRLYNKALPLVKDEKLRDDMQMFIRQEAMHARAHGGAIAEYLQAHGIDTERNTRIMDWLFEELLADEPFGRKVPKLLERRWLVFRLGIIAAVEHMTCVLGNYALDNKKWDDAGADPVLLDLLRWHGAEEVEHRNVAFDLYANLGGSYLSRYYLASIAVPLVIGLWADGAAHLLNQDPRYAGEKFSVWKPKLWLRWAKESRSGHLPHPLQLAAWQLPFFSPWYDPEKEGSTERALAYLASSPAAAAAQASGQSALKLVK</sequence>
<dbReference type="Pfam" id="PF10118">
    <property type="entry name" value="Metal_hydrol"/>
    <property type="match status" value="1"/>
</dbReference>
<dbReference type="InterPro" id="IPR016516">
    <property type="entry name" value="UCP07580"/>
</dbReference>
<reference evidence="3" key="1">
    <citation type="submission" date="2018-02" db="EMBL/GenBank/DDBJ databases">
        <title>Genome sequencing of Solimonas sp. HR-BB.</title>
        <authorList>
            <person name="Lee Y."/>
            <person name="Jeon C.O."/>
        </authorList>
    </citation>
    <scope>NUCLEOTIDE SEQUENCE [LARGE SCALE GENOMIC DNA]</scope>
    <source>
        <strain evidence="3">HR-E</strain>
    </source>
</reference>
<organism evidence="2 3">
    <name type="scientific">Amnimonas aquatica</name>
    <dbReference type="NCBI Taxonomy" id="2094561"/>
    <lineage>
        <taxon>Bacteria</taxon>
        <taxon>Pseudomonadati</taxon>
        <taxon>Pseudomonadota</taxon>
        <taxon>Gammaproteobacteria</taxon>
        <taxon>Moraxellales</taxon>
        <taxon>Moraxellaceae</taxon>
        <taxon>Amnimonas</taxon>
    </lineage>
</organism>
<feature type="region of interest" description="Disordered" evidence="1">
    <location>
        <begin position="1"/>
        <end position="22"/>
    </location>
</feature>
<keyword evidence="3" id="KW-1185">Reference proteome</keyword>
<comment type="caution">
    <text evidence="2">The sequence shown here is derived from an EMBL/GenBank/DDBJ whole genome shotgun (WGS) entry which is preliminary data.</text>
</comment>
<gene>
    <name evidence="2" type="ORF">C5O18_06680</name>
</gene>
<protein>
    <submittedName>
        <fullName evidence="2">Metal-dependent hydrolase</fullName>
    </submittedName>
</protein>
<proteinExistence type="predicted"/>